<feature type="domain" description="RRM" evidence="6">
    <location>
        <begin position="150"/>
        <end position="218"/>
    </location>
</feature>
<dbReference type="OrthoDB" id="439993at2759"/>
<organism evidence="8 9">
    <name type="scientific">Rhizoctonia solani</name>
    <dbReference type="NCBI Taxonomy" id="456999"/>
    <lineage>
        <taxon>Eukaryota</taxon>
        <taxon>Fungi</taxon>
        <taxon>Dikarya</taxon>
        <taxon>Basidiomycota</taxon>
        <taxon>Agaricomycotina</taxon>
        <taxon>Agaricomycetes</taxon>
        <taxon>Cantharellales</taxon>
        <taxon>Ceratobasidiaceae</taxon>
        <taxon>Rhizoctonia</taxon>
    </lineage>
</organism>
<evidence type="ECO:0000256" key="2">
    <source>
        <dbReference type="ARBA" id="ARBA00022884"/>
    </source>
</evidence>
<dbReference type="EMBL" id="JACYCD010000049">
    <property type="protein sequence ID" value="KAF8708341.1"/>
    <property type="molecule type" value="Genomic_DNA"/>
</dbReference>
<evidence type="ECO:0000313" key="9">
    <source>
        <dbReference type="Proteomes" id="UP000602905"/>
    </source>
</evidence>
<dbReference type="InterPro" id="IPR035979">
    <property type="entry name" value="RBD_domain_sf"/>
</dbReference>
<dbReference type="PANTHER" id="PTHR22792">
    <property type="entry name" value="LUPUS LA PROTEIN-RELATED"/>
    <property type="match status" value="1"/>
</dbReference>
<dbReference type="PROSITE" id="PS50961">
    <property type="entry name" value="HTH_LA"/>
    <property type="match status" value="1"/>
</dbReference>
<evidence type="ECO:0000259" key="7">
    <source>
        <dbReference type="PROSITE" id="PS50961"/>
    </source>
</evidence>
<feature type="region of interest" description="Disordered" evidence="5">
    <location>
        <begin position="380"/>
        <end position="497"/>
    </location>
</feature>
<dbReference type="InterPro" id="IPR002344">
    <property type="entry name" value="Lupus_La"/>
</dbReference>
<dbReference type="InterPro" id="IPR000504">
    <property type="entry name" value="RRM_dom"/>
</dbReference>
<dbReference type="PRINTS" id="PR00302">
    <property type="entry name" value="LUPUSLA"/>
</dbReference>
<name>A0A8H7HW57_9AGAM</name>
<reference evidence="8" key="1">
    <citation type="submission" date="2020-09" db="EMBL/GenBank/DDBJ databases">
        <title>Comparative genome analyses of four rice-infecting Rhizoctonia solani isolates reveal extensive enrichment of homogalacturonan modification genes.</title>
        <authorList>
            <person name="Lee D.-Y."/>
            <person name="Jeon J."/>
            <person name="Kim K.-T."/>
            <person name="Cheong K."/>
            <person name="Song H."/>
            <person name="Choi G."/>
            <person name="Ko J."/>
            <person name="Opiyo S.O."/>
            <person name="Zuo S."/>
            <person name="Madhav S."/>
            <person name="Lee Y.-H."/>
            <person name="Wang G.-L."/>
        </authorList>
    </citation>
    <scope>NUCLEOTIDE SEQUENCE</scope>
    <source>
        <strain evidence="8">AG1-IA WGL</strain>
    </source>
</reference>
<feature type="non-terminal residue" evidence="8">
    <location>
        <position position="1"/>
    </location>
</feature>
<dbReference type="AlphaFoldDB" id="A0A8H7HW57"/>
<dbReference type="InterPro" id="IPR012677">
    <property type="entry name" value="Nucleotide-bd_a/b_plait_sf"/>
</dbReference>
<evidence type="ECO:0000313" key="8">
    <source>
        <dbReference type="EMBL" id="KAF8708341.1"/>
    </source>
</evidence>
<evidence type="ECO:0000256" key="4">
    <source>
        <dbReference type="PROSITE-ProRule" id="PRU00332"/>
    </source>
</evidence>
<comment type="caution">
    <text evidence="8">The sequence shown here is derived from an EMBL/GenBank/DDBJ whole genome shotgun (WGS) entry which is preliminary data.</text>
</comment>
<evidence type="ECO:0000256" key="3">
    <source>
        <dbReference type="ARBA" id="ARBA00023242"/>
    </source>
</evidence>
<dbReference type="Pfam" id="PF00076">
    <property type="entry name" value="RRM_1"/>
    <property type="match status" value="1"/>
</dbReference>
<keyword evidence="3" id="KW-0539">Nucleus</keyword>
<feature type="compositionally biased region" description="Basic and acidic residues" evidence="5">
    <location>
        <begin position="480"/>
        <end position="497"/>
    </location>
</feature>
<dbReference type="CDD" id="cd12291">
    <property type="entry name" value="RRM1_La"/>
    <property type="match status" value="1"/>
</dbReference>
<dbReference type="GO" id="GO:0006396">
    <property type="term" value="P:RNA processing"/>
    <property type="evidence" value="ECO:0007669"/>
    <property type="project" value="InterPro"/>
</dbReference>
<evidence type="ECO:0000256" key="1">
    <source>
        <dbReference type="ARBA" id="ARBA00004123"/>
    </source>
</evidence>
<dbReference type="GO" id="GO:0003729">
    <property type="term" value="F:mRNA binding"/>
    <property type="evidence" value="ECO:0007669"/>
    <property type="project" value="TreeGrafter"/>
</dbReference>
<evidence type="ECO:0000259" key="6">
    <source>
        <dbReference type="PROSITE" id="PS50102"/>
    </source>
</evidence>
<feature type="domain" description="HTH La-type RNA-binding" evidence="7">
    <location>
        <begin position="7"/>
        <end position="102"/>
    </location>
</feature>
<dbReference type="Gene3D" id="3.30.70.330">
    <property type="match status" value="2"/>
</dbReference>
<sequence length="497" mass="55304">MASAAVDTPMATEEERAVKQFEFYFSDANLPYDKFMWKLHTQTEDHWIPISTIASFKRMREFEPKGAEWLLSALRSSSSLLEIDETGTKARRAHELVEPKDQFESQLITDSLLPYLIIFNLLCFDARPHLTRFGLQKGFPDETPDLQVRLEKFFSQFGKVNAVRMRRTEQKVFKNSVFVEFDDFSSVKAFLEADPKPTFEGAELVTMSKEAYCTMKIKEKGLDKKGVTARTHSGTGGAGGRKQFDAFQNLNGGKKEKEAVTVKFQGKVYTLDGEGKINVPVEEFEFEKGSAIKFTGAGSEDAKFGEIKSPLKEKFTPLPFIKMDKGATEGVFGFGKTLSEEEIGFLKEKVPKIGGGEVTWELLSEEDERTFHYWRLQDQAKRAHADAQQKGNQKGGRGGNRDKGGRPNNRGRNDRDSKPRSRGADSKPRPKAEDATAKDEPVEALKAGKTRGEVEPSGESAGQGIRGASIPSIASTGAKRKAEGEGESPEKKAKVEE</sequence>
<dbReference type="SMART" id="SM00715">
    <property type="entry name" value="LA"/>
    <property type="match status" value="1"/>
</dbReference>
<dbReference type="Gene3D" id="1.10.10.10">
    <property type="entry name" value="Winged helix-like DNA-binding domain superfamily/Winged helix DNA-binding domain"/>
    <property type="match status" value="1"/>
</dbReference>
<dbReference type="PANTHER" id="PTHR22792:SF140">
    <property type="entry name" value="ACHILLES, ISOFORM A"/>
    <property type="match status" value="1"/>
</dbReference>
<evidence type="ECO:0000256" key="5">
    <source>
        <dbReference type="SAM" id="MobiDB-lite"/>
    </source>
</evidence>
<dbReference type="PROSITE" id="PS50102">
    <property type="entry name" value="RRM"/>
    <property type="match status" value="1"/>
</dbReference>
<keyword evidence="2 4" id="KW-0694">RNA-binding</keyword>
<accession>A0A8H7HW57</accession>
<dbReference type="Pfam" id="PF05383">
    <property type="entry name" value="La"/>
    <property type="match status" value="1"/>
</dbReference>
<dbReference type="InterPro" id="IPR036388">
    <property type="entry name" value="WH-like_DNA-bd_sf"/>
</dbReference>
<dbReference type="InterPro" id="IPR045180">
    <property type="entry name" value="La_dom_prot"/>
</dbReference>
<dbReference type="InterPro" id="IPR036390">
    <property type="entry name" value="WH_DNA-bd_sf"/>
</dbReference>
<protein>
    <submittedName>
        <fullName evidence="8">The RNA-binding Lupus La protein</fullName>
    </submittedName>
</protein>
<dbReference type="SUPFAM" id="SSF46785">
    <property type="entry name" value="Winged helix' DNA-binding domain"/>
    <property type="match status" value="1"/>
</dbReference>
<comment type="subcellular location">
    <subcellularLocation>
        <location evidence="1">Nucleus</location>
    </subcellularLocation>
</comment>
<proteinExistence type="predicted"/>
<dbReference type="Proteomes" id="UP000602905">
    <property type="component" value="Unassembled WGS sequence"/>
</dbReference>
<feature type="compositionally biased region" description="Basic and acidic residues" evidence="5">
    <location>
        <begin position="399"/>
        <end position="443"/>
    </location>
</feature>
<gene>
    <name evidence="8" type="ORF">RHS03_03393</name>
</gene>
<dbReference type="InterPro" id="IPR006630">
    <property type="entry name" value="La_HTH"/>
</dbReference>
<dbReference type="GO" id="GO:0005634">
    <property type="term" value="C:nucleus"/>
    <property type="evidence" value="ECO:0007669"/>
    <property type="project" value="UniProtKB-SubCell"/>
</dbReference>
<dbReference type="GO" id="GO:1990904">
    <property type="term" value="C:ribonucleoprotein complex"/>
    <property type="evidence" value="ECO:0007669"/>
    <property type="project" value="InterPro"/>
</dbReference>
<dbReference type="SUPFAM" id="SSF54928">
    <property type="entry name" value="RNA-binding domain, RBD"/>
    <property type="match status" value="1"/>
</dbReference>